<dbReference type="AlphaFoldDB" id="A0A558A976"/>
<evidence type="ECO:0000259" key="2">
    <source>
        <dbReference type="Pfam" id="PF18029"/>
    </source>
</evidence>
<dbReference type="RefSeq" id="WP_144640568.1">
    <property type="nucleotide sequence ID" value="NZ_BNAX01000025.1"/>
</dbReference>
<evidence type="ECO:0000313" key="4">
    <source>
        <dbReference type="Proteomes" id="UP000318578"/>
    </source>
</evidence>
<proteinExistence type="predicted"/>
<dbReference type="Gene3D" id="3.10.180.10">
    <property type="entry name" value="2,3-Dihydroxybiphenyl 1,2-Dioxygenase, domain 1"/>
    <property type="match status" value="1"/>
</dbReference>
<protein>
    <submittedName>
        <fullName evidence="3">VOC family protein</fullName>
    </submittedName>
</protein>
<name>A0A558A976_9PSEU</name>
<reference evidence="3 4" key="1">
    <citation type="submission" date="2019-07" db="EMBL/GenBank/DDBJ databases">
        <title>New species of Amycolatopsis and Streptomyces.</title>
        <authorList>
            <person name="Duangmal K."/>
            <person name="Teo W.F.A."/>
            <person name="Lipun K."/>
        </authorList>
    </citation>
    <scope>NUCLEOTIDE SEQUENCE [LARGE SCALE GENOMIC DNA]</scope>
    <source>
        <strain evidence="3 4">JCM 30562</strain>
    </source>
</reference>
<dbReference type="PANTHER" id="PTHR35908:SF1">
    <property type="entry name" value="CONSERVED PROTEIN"/>
    <property type="match status" value="1"/>
</dbReference>
<dbReference type="InterPro" id="IPR041581">
    <property type="entry name" value="Glyoxalase_6"/>
</dbReference>
<dbReference type="EMBL" id="VJZA01000032">
    <property type="protein sequence ID" value="TVT20815.1"/>
    <property type="molecule type" value="Genomic_DNA"/>
</dbReference>
<dbReference type="Proteomes" id="UP000318578">
    <property type="component" value="Unassembled WGS sequence"/>
</dbReference>
<evidence type="ECO:0000313" key="3">
    <source>
        <dbReference type="EMBL" id="TVT20815.1"/>
    </source>
</evidence>
<dbReference type="InterPro" id="IPR029068">
    <property type="entry name" value="Glyas_Bleomycin-R_OHBP_Dase"/>
</dbReference>
<dbReference type="SUPFAM" id="SSF54593">
    <property type="entry name" value="Glyoxalase/Bleomycin resistance protein/Dihydroxybiphenyl dioxygenase"/>
    <property type="match status" value="1"/>
</dbReference>
<sequence>MSTRLAAVHIDAARPAELAGFWAALLGWQVAGDAVVRAPASDGCELDLVFVPEPGPKRAKNRIHPDLASSSPENQRAKVRRAQELGARRWDIGQGQVPWEVLIDPEGNEFCVLEPRPGYTSTEALAAIVVDALDPLELASSWTGPSGWRIAAREPVIVGLRAPTGRGPWLEFLRSAEPKERPNRLRLALAGAPGAERVDRDQEGNEFVLLDQA</sequence>
<accession>A0A558A976</accession>
<feature type="domain" description="Glyoxalase-like" evidence="2">
    <location>
        <begin position="8"/>
        <end position="113"/>
    </location>
</feature>
<organism evidence="3 4">
    <name type="scientific">Amycolatopsis acidiphila</name>
    <dbReference type="NCBI Taxonomy" id="715473"/>
    <lineage>
        <taxon>Bacteria</taxon>
        <taxon>Bacillati</taxon>
        <taxon>Actinomycetota</taxon>
        <taxon>Actinomycetes</taxon>
        <taxon>Pseudonocardiales</taxon>
        <taxon>Pseudonocardiaceae</taxon>
        <taxon>Amycolatopsis</taxon>
    </lineage>
</organism>
<dbReference type="OrthoDB" id="3212826at2"/>
<dbReference type="PANTHER" id="PTHR35908">
    <property type="entry name" value="HYPOTHETICAL FUSION PROTEIN"/>
    <property type="match status" value="1"/>
</dbReference>
<feature type="region of interest" description="Disordered" evidence="1">
    <location>
        <begin position="57"/>
        <end position="76"/>
    </location>
</feature>
<keyword evidence="4" id="KW-1185">Reference proteome</keyword>
<comment type="caution">
    <text evidence="3">The sequence shown here is derived from an EMBL/GenBank/DDBJ whole genome shotgun (WGS) entry which is preliminary data.</text>
</comment>
<evidence type="ECO:0000256" key="1">
    <source>
        <dbReference type="SAM" id="MobiDB-lite"/>
    </source>
</evidence>
<gene>
    <name evidence="3" type="ORF">FNH06_19175</name>
</gene>
<dbReference type="Pfam" id="PF18029">
    <property type="entry name" value="Glyoxalase_6"/>
    <property type="match status" value="1"/>
</dbReference>